<keyword evidence="2" id="KW-1185">Reference proteome</keyword>
<accession>A0ABR2Z150</accession>
<dbReference type="InterPro" id="IPR027417">
    <property type="entry name" value="P-loop_NTPase"/>
</dbReference>
<dbReference type="Proteomes" id="UP001491310">
    <property type="component" value="Unassembled WGS sequence"/>
</dbReference>
<comment type="caution">
    <text evidence="1">The sequence shown here is derived from an EMBL/GenBank/DDBJ whole genome shotgun (WGS) entry which is preliminary data.</text>
</comment>
<reference evidence="1 2" key="1">
    <citation type="journal article" date="2024" name="Nat. Commun.">
        <title>Phylogenomics reveals the evolutionary origins of lichenization in chlorophyte algae.</title>
        <authorList>
            <person name="Puginier C."/>
            <person name="Libourel C."/>
            <person name="Otte J."/>
            <person name="Skaloud P."/>
            <person name="Haon M."/>
            <person name="Grisel S."/>
            <person name="Petersen M."/>
            <person name="Berrin J.G."/>
            <person name="Delaux P.M."/>
            <person name="Dal Grande F."/>
            <person name="Keller J."/>
        </authorList>
    </citation>
    <scope>NUCLEOTIDE SEQUENCE [LARGE SCALE GENOMIC DNA]</scope>
    <source>
        <strain evidence="1 2">SAG 216-7</strain>
    </source>
</reference>
<dbReference type="Gene3D" id="3.40.50.300">
    <property type="entry name" value="P-loop containing nucleotide triphosphate hydrolases"/>
    <property type="match status" value="1"/>
</dbReference>
<dbReference type="EMBL" id="JALJOT010000002">
    <property type="protein sequence ID" value="KAK9917672.1"/>
    <property type="molecule type" value="Genomic_DNA"/>
</dbReference>
<sequence length="697" mass="76722">MAAERAMPRNWDRDCNGIEPCVGWRSLRESTFNLTMLQELLRIIDIVFFDGTFQDLVAALPVQVLLSPKMGSVDEVAIICTIGPDLDGDGGYVESSDDEAAPSGCWVPDQADMRAEEDAAVNKIFIRCLHAKKRIDAAGQHPEVFQCLSGNIFGHMRLLHAGFIQGERQLVEAGVRSGAIKVMCATTLAGDAPGLLFDRIVFRSLHQGPNRLTPTQHFNIQGLVRRPGSAQRGDIYMAIDPDKKPCVPEGEVAALLGDDPSDINNWLVPTADARRGLSTTEGAPERHTRRIATALLERLLLAHAGEAEFAAHTLFQRVMPATLASSEGVSLEDLLSDAEDVYDAMKCEVILASTTPQWGGTLSRVTFMGAAIKDLADVGSLGVAADMLYYLTTLSRFHTFPRSDWKIAGTPSTDIEQAISTWKPDRDTVDRHTRFIMGLALKELLMDGVHYHQVVKKWAPPGIFSVAGDLELLKARSGPSPLIPSPESALLAACMLNLSTAMVLTEDKADPWQRMEKKKHGLKKRGDTGRYRPLKLWSGATPAGQPPSEVVRDLAVQSGLKRLINEARPIDPHLAKIAEAAGAYLATAENGVLWRGKRKGKTSGHRWAECLLRCFGFSRSYPWKQEEDVIIFRRLSDAIWANPSWAILEHPFYHNAVDERGIVTAELRDLTTKGVEEIKRERAAAAEKVPAFLPRLL</sequence>
<gene>
    <name evidence="1" type="ORF">WJX75_007026</name>
</gene>
<dbReference type="SUPFAM" id="SSF52540">
    <property type="entry name" value="P-loop containing nucleoside triphosphate hydrolases"/>
    <property type="match status" value="1"/>
</dbReference>
<evidence type="ECO:0000313" key="1">
    <source>
        <dbReference type="EMBL" id="KAK9917672.1"/>
    </source>
</evidence>
<name>A0ABR2Z150_9CHLO</name>
<protein>
    <recommendedName>
        <fullName evidence="3">Helicase C-terminal domain-containing protein</fullName>
    </recommendedName>
</protein>
<evidence type="ECO:0008006" key="3">
    <source>
        <dbReference type="Google" id="ProtNLM"/>
    </source>
</evidence>
<evidence type="ECO:0000313" key="2">
    <source>
        <dbReference type="Proteomes" id="UP001491310"/>
    </source>
</evidence>
<organism evidence="1 2">
    <name type="scientific">Coccomyxa subellipsoidea</name>
    <dbReference type="NCBI Taxonomy" id="248742"/>
    <lineage>
        <taxon>Eukaryota</taxon>
        <taxon>Viridiplantae</taxon>
        <taxon>Chlorophyta</taxon>
        <taxon>core chlorophytes</taxon>
        <taxon>Trebouxiophyceae</taxon>
        <taxon>Trebouxiophyceae incertae sedis</taxon>
        <taxon>Coccomyxaceae</taxon>
        <taxon>Coccomyxa</taxon>
    </lineage>
</organism>
<proteinExistence type="predicted"/>